<protein>
    <submittedName>
        <fullName evidence="1">Uncharacterized protein</fullName>
    </submittedName>
</protein>
<reference evidence="1 2" key="1">
    <citation type="submission" date="2013-04" db="EMBL/GenBank/DDBJ databases">
        <title>The Genome Sequence of Treponema maltophilum ATCC 51939.</title>
        <authorList>
            <consortium name="The Broad Institute Genomics Platform"/>
            <person name="Earl A."/>
            <person name="Ward D."/>
            <person name="Feldgarden M."/>
            <person name="Gevers D."/>
            <person name="Leonetti C."/>
            <person name="Blanton J.M."/>
            <person name="Dewhirst F.E."/>
            <person name="Izard J."/>
            <person name="Walker B."/>
            <person name="Young S."/>
            <person name="Zeng Q."/>
            <person name="Gargeya S."/>
            <person name="Fitzgerald M."/>
            <person name="Haas B."/>
            <person name="Abouelleil A."/>
            <person name="Allen A.W."/>
            <person name="Alvarado L."/>
            <person name="Arachchi H.M."/>
            <person name="Berlin A.M."/>
            <person name="Chapman S.B."/>
            <person name="Gainer-Dewar J."/>
            <person name="Goldberg J."/>
            <person name="Griggs A."/>
            <person name="Gujja S."/>
            <person name="Hansen M."/>
            <person name="Howarth C."/>
            <person name="Imamovic A."/>
            <person name="Ireland A."/>
            <person name="Larimer J."/>
            <person name="McCowan C."/>
            <person name="Murphy C."/>
            <person name="Pearson M."/>
            <person name="Poon T.W."/>
            <person name="Priest M."/>
            <person name="Roberts A."/>
            <person name="Saif S."/>
            <person name="Shea T."/>
            <person name="Sisk P."/>
            <person name="Sykes S."/>
            <person name="Wortman J."/>
            <person name="Nusbaum C."/>
            <person name="Birren B."/>
        </authorList>
    </citation>
    <scope>NUCLEOTIDE SEQUENCE [LARGE SCALE GENOMIC DNA]</scope>
    <source>
        <strain evidence="1 2">ATCC 51939</strain>
    </source>
</reference>
<sequence>MNDDRNSFDRLVAGLSPDERGLLLKKLKANIEPEKESLEFEVPEDSSSIVDLKKELKNEPLLLRVWIYIRGLFSPSGIEGAYSDYRIGCVLKKINNAYPNVIDARYLTLENTFYDHLVKLQEAALFFNDGIKVYDRDEGGFCILLTELVMPDFAERMENEVSPYSLSSSAEATPELRTSLLRKMEQILADMGAAEKEKLQDCFSSLEWLKQFAALPFAHFMSLFRNVPGRGMCCSLKAAQNEIERFARVLCNAKKIVPEVLEALYMFASEDKMNEGEKVDIEGGLAEFLRKSMQHTTLIKYVIRSVPFRSLGVVALDSALWVPEYKEASDNWLLLCKNQWRKVFDEEWTRWIRERKIKKTKENVAALFGMSDYPAVPNRPWEKLPFPADFKRGFSLGFLSAFFSVMYPDLRPVLEKVAVNGKFILPENRIEFTDTYNEMNQLADLLAAFNEKLCPTGFYGQEFASVSDVQNIPEREKVKNLTRSIESEINLFVATFSTCCRSFKQLFDGMLVDIRSIKYDGLSNLASLTDANDMPLRPKLAEVSDKLNAAFILLTEVESLELELA</sequence>
<dbReference type="STRING" id="1125699.HMPREF9194_01613"/>
<organism evidence="1 2">
    <name type="scientific">Treponema maltophilum ATCC 51939</name>
    <dbReference type="NCBI Taxonomy" id="1125699"/>
    <lineage>
        <taxon>Bacteria</taxon>
        <taxon>Pseudomonadati</taxon>
        <taxon>Spirochaetota</taxon>
        <taxon>Spirochaetia</taxon>
        <taxon>Spirochaetales</taxon>
        <taxon>Treponemataceae</taxon>
        <taxon>Treponema</taxon>
    </lineage>
</organism>
<dbReference type="EMBL" id="ATFF01000006">
    <property type="protein sequence ID" value="EPF31270.1"/>
    <property type="molecule type" value="Genomic_DNA"/>
</dbReference>
<dbReference type="HOGENOM" id="CLU_034372_0_0_12"/>
<comment type="caution">
    <text evidence="1">The sequence shown here is derived from an EMBL/GenBank/DDBJ whole genome shotgun (WGS) entry which is preliminary data.</text>
</comment>
<gene>
    <name evidence="1" type="ORF">HMPREF9194_01613</name>
</gene>
<name>S3K189_TREMA</name>
<keyword evidence="2" id="KW-1185">Reference proteome</keyword>
<evidence type="ECO:0000313" key="1">
    <source>
        <dbReference type="EMBL" id="EPF31270.1"/>
    </source>
</evidence>
<dbReference type="RefSeq" id="WP_016525881.1">
    <property type="nucleotide sequence ID" value="NZ_KE332518.1"/>
</dbReference>
<dbReference type="Proteomes" id="UP000014541">
    <property type="component" value="Unassembled WGS sequence"/>
</dbReference>
<proteinExistence type="predicted"/>
<dbReference type="OrthoDB" id="363294at2"/>
<dbReference type="PATRIC" id="fig|1125699.3.peg.1628"/>
<dbReference type="Pfam" id="PF17239">
    <property type="entry name" value="DUF5312"/>
    <property type="match status" value="1"/>
</dbReference>
<evidence type="ECO:0000313" key="2">
    <source>
        <dbReference type="Proteomes" id="UP000014541"/>
    </source>
</evidence>
<dbReference type="eggNOG" id="ENOG5033U21">
    <property type="taxonomic scope" value="Bacteria"/>
</dbReference>
<accession>S3K189</accession>
<dbReference type="InterPro" id="IPR035196">
    <property type="entry name" value="DUF5312"/>
</dbReference>
<dbReference type="AlphaFoldDB" id="S3K189"/>